<dbReference type="STRING" id="1520.LF65_06910"/>
<accession>A0A140DMK7</accession>
<dbReference type="Gene3D" id="3.20.20.80">
    <property type="entry name" value="Glycosidases"/>
    <property type="match status" value="1"/>
</dbReference>
<dbReference type="EMBL" id="CP010086">
    <property type="protein sequence ID" value="AMK50502.1"/>
    <property type="molecule type" value="Genomic_DNA"/>
</dbReference>
<evidence type="ECO:0000313" key="2">
    <source>
        <dbReference type="Proteomes" id="UP000031866"/>
    </source>
</evidence>
<evidence type="ECO:0000313" key="1">
    <source>
        <dbReference type="EMBL" id="AMK50502.1"/>
    </source>
</evidence>
<organism evidence="1 2">
    <name type="scientific">Clostridium beijerinckii</name>
    <name type="common">Clostridium MP</name>
    <dbReference type="NCBI Taxonomy" id="1520"/>
    <lineage>
        <taxon>Bacteria</taxon>
        <taxon>Bacillati</taxon>
        <taxon>Bacillota</taxon>
        <taxon>Clostridia</taxon>
        <taxon>Eubacteriales</taxon>
        <taxon>Clostridiaceae</taxon>
        <taxon>Clostridium</taxon>
    </lineage>
</organism>
<reference evidence="2" key="1">
    <citation type="submission" date="2014-12" db="EMBL/GenBank/DDBJ databases">
        <title>Genome sequence of Clostridium beijerinckii strain 59B.</title>
        <authorList>
            <person name="Little G.T."/>
            <person name="Minton N.P."/>
        </authorList>
    </citation>
    <scope>NUCLEOTIDE SEQUENCE [LARGE SCALE GENOMIC DNA]</scope>
    <source>
        <strain evidence="2">59B</strain>
    </source>
</reference>
<dbReference type="SUPFAM" id="SSF51445">
    <property type="entry name" value="(Trans)glycosidases"/>
    <property type="match status" value="1"/>
</dbReference>
<dbReference type="KEGG" id="cbei:LF65_06910"/>
<dbReference type="OrthoDB" id="176168at2"/>
<dbReference type="Proteomes" id="UP000031866">
    <property type="component" value="Chromosome"/>
</dbReference>
<proteinExistence type="predicted"/>
<gene>
    <name evidence="1" type="ORF">LF65_06910</name>
</gene>
<dbReference type="RefSeq" id="WP_041900390.1">
    <property type="nucleotide sequence ID" value="NZ_CP010086.2"/>
</dbReference>
<dbReference type="AlphaFoldDB" id="A0A140DMK7"/>
<dbReference type="InterPro" id="IPR017853">
    <property type="entry name" value="GH"/>
</dbReference>
<sequence>MRNNIKIDILGGKYWWSGIVQNGIFMPYKMIDTLHKMGFKVILWVCNFISPDSLTSRNLGKKDCLIKIRRENLQLQSGGIWS</sequence>
<name>A0A140DMK7_CLOBE</name>
<protein>
    <submittedName>
        <fullName evidence="1">Uncharacterized protein</fullName>
    </submittedName>
</protein>